<gene>
    <name evidence="2" type="ORF">SERLADRAFT_462393</name>
</gene>
<dbReference type="SMART" id="SM00220">
    <property type="entry name" value="S_TKc"/>
    <property type="match status" value="1"/>
</dbReference>
<sequence>MTTDFANLPPCARLSPETAERYAIATEKGGWELDTVEMWWRDRQPYLASRGYMLRPRYHAGWKPSWLGTNVDPEYCEDSIEQLLPQILDARKDDGTVVCLKKLKCTTNEIEIARYLTSQSNPRDSRNHCVPILDTFHDPIEPETTYIAMPLLRPFDDPEFGAFGEVLDFINQTLEGIAFMHSLNVAHRDCAGPNIMMDARPLYTQEWHPVRRNYTTDGVYELQPRARIDFPVRYFFVDFGLATRFEPGQPRRVTGGKGRDQDVPELSNVVPYDPFKVDVFILGHLYQTDFHEKFHGLDALVPLVHSMTAVDPSVRPSAQLALNIFQEVRNEIETATLRRRLARRDESFPERVFNDALAAVRESAKSLAIGWMSL</sequence>
<dbReference type="InterPro" id="IPR000719">
    <property type="entry name" value="Prot_kinase_dom"/>
</dbReference>
<proteinExistence type="predicted"/>
<dbReference type="SUPFAM" id="SSF56112">
    <property type="entry name" value="Protein kinase-like (PK-like)"/>
    <property type="match status" value="1"/>
</dbReference>
<dbReference type="GO" id="GO:0004672">
    <property type="term" value="F:protein kinase activity"/>
    <property type="evidence" value="ECO:0007669"/>
    <property type="project" value="InterPro"/>
</dbReference>
<accession>F8NN81</accession>
<protein>
    <recommendedName>
        <fullName evidence="1">Protein kinase domain-containing protein</fullName>
    </recommendedName>
</protein>
<dbReference type="HOGENOM" id="CLU_044121_2_1_1"/>
<evidence type="ECO:0000259" key="1">
    <source>
        <dbReference type="PROSITE" id="PS50011"/>
    </source>
</evidence>
<dbReference type="OrthoDB" id="5987198at2759"/>
<evidence type="ECO:0000313" key="2">
    <source>
        <dbReference type="EMBL" id="EGO28002.1"/>
    </source>
</evidence>
<dbReference type="Proteomes" id="UP000008064">
    <property type="component" value="Unassembled WGS sequence"/>
</dbReference>
<name>F8NN81_SERL9</name>
<dbReference type="GeneID" id="18818363"/>
<dbReference type="Gene3D" id="1.10.510.10">
    <property type="entry name" value="Transferase(Phosphotransferase) domain 1"/>
    <property type="match status" value="1"/>
</dbReference>
<dbReference type="PROSITE" id="PS50011">
    <property type="entry name" value="PROTEIN_KINASE_DOM"/>
    <property type="match status" value="1"/>
</dbReference>
<dbReference type="EMBL" id="GL945431">
    <property type="protein sequence ID" value="EGO28002.1"/>
    <property type="molecule type" value="Genomic_DNA"/>
</dbReference>
<reference evidence="2" key="1">
    <citation type="submission" date="2011-04" db="EMBL/GenBank/DDBJ databases">
        <title>Evolution of plant cell wall degrading machinery underlies the functional diversity of forest fungi.</title>
        <authorList>
            <consortium name="US DOE Joint Genome Institute (JGI-PGF)"/>
            <person name="Eastwood D.C."/>
            <person name="Floudas D."/>
            <person name="Binder M."/>
            <person name="Majcherczyk A."/>
            <person name="Schneider P."/>
            <person name="Aerts A."/>
            <person name="Asiegbu F.O."/>
            <person name="Baker S.E."/>
            <person name="Barry K."/>
            <person name="Bendiksby M."/>
            <person name="Blumentritt M."/>
            <person name="Coutinho P.M."/>
            <person name="Cullen D."/>
            <person name="Cullen D."/>
            <person name="Gathman A."/>
            <person name="Goodell B."/>
            <person name="Henrissat B."/>
            <person name="Ihrmark K."/>
            <person name="Kauserud H."/>
            <person name="Kohler A."/>
            <person name="LaButti K."/>
            <person name="Lapidus A."/>
            <person name="Lavin J.L."/>
            <person name="Lee Y.-H."/>
            <person name="Lindquist E."/>
            <person name="Lilly W."/>
            <person name="Lucas S."/>
            <person name="Morin E."/>
            <person name="Murat C."/>
            <person name="Oguiza J.A."/>
            <person name="Park J."/>
            <person name="Pisabarro A.G."/>
            <person name="Riley R."/>
            <person name="Rosling A."/>
            <person name="Salamov A."/>
            <person name="Schmidt O."/>
            <person name="Schmutz J."/>
            <person name="Skrede I."/>
            <person name="Stenlid J."/>
            <person name="Wiebenga A."/>
            <person name="Xie X."/>
            <person name="Kues U."/>
            <person name="Hibbett D.S."/>
            <person name="Hoffmeister D."/>
            <person name="Hogberg N."/>
            <person name="Martin F."/>
            <person name="Grigoriev I.V."/>
            <person name="Watkinson S.C."/>
        </authorList>
    </citation>
    <scope>NUCLEOTIDE SEQUENCE</scope>
    <source>
        <strain evidence="2">S7.9</strain>
    </source>
</reference>
<feature type="domain" description="Protein kinase" evidence="1">
    <location>
        <begin position="22"/>
        <end position="374"/>
    </location>
</feature>
<dbReference type="AlphaFoldDB" id="F8NN81"/>
<organism>
    <name type="scientific">Serpula lacrymans var. lacrymans (strain S7.9)</name>
    <name type="common">Dry rot fungus</name>
    <dbReference type="NCBI Taxonomy" id="578457"/>
    <lineage>
        <taxon>Eukaryota</taxon>
        <taxon>Fungi</taxon>
        <taxon>Dikarya</taxon>
        <taxon>Basidiomycota</taxon>
        <taxon>Agaricomycotina</taxon>
        <taxon>Agaricomycetes</taxon>
        <taxon>Agaricomycetidae</taxon>
        <taxon>Boletales</taxon>
        <taxon>Coniophorineae</taxon>
        <taxon>Serpulaceae</taxon>
        <taxon>Serpula</taxon>
    </lineage>
</organism>
<dbReference type="InterPro" id="IPR011009">
    <property type="entry name" value="Kinase-like_dom_sf"/>
</dbReference>
<dbReference type="RefSeq" id="XP_007316093.1">
    <property type="nucleotide sequence ID" value="XM_007316031.1"/>
</dbReference>
<dbReference type="GO" id="GO:0005524">
    <property type="term" value="F:ATP binding"/>
    <property type="evidence" value="ECO:0007669"/>
    <property type="project" value="InterPro"/>
</dbReference>
<dbReference type="KEGG" id="sla:SERLADRAFT_462393"/>